<dbReference type="GO" id="GO:0046540">
    <property type="term" value="C:U4/U6 x U5 tri-snRNP complex"/>
    <property type="evidence" value="ECO:0007669"/>
    <property type="project" value="TreeGrafter"/>
</dbReference>
<keyword evidence="1 3" id="KW-0853">WD repeat</keyword>
<dbReference type="SUPFAM" id="SSF158230">
    <property type="entry name" value="PRP4-like"/>
    <property type="match status" value="1"/>
</dbReference>
<feature type="repeat" description="WD" evidence="3">
    <location>
        <begin position="359"/>
        <end position="400"/>
    </location>
</feature>
<feature type="compositionally biased region" description="Acidic residues" evidence="4">
    <location>
        <begin position="92"/>
        <end position="115"/>
    </location>
</feature>
<reference evidence="6 7" key="1">
    <citation type="submission" date="2021-12" db="EMBL/GenBank/DDBJ databases">
        <title>High titer production of polyol ester of fatty acids by Rhodotorula paludigena BS15 towards product separation-free biomass refinery.</title>
        <authorList>
            <person name="Mano J."/>
            <person name="Ono H."/>
            <person name="Tanaka T."/>
            <person name="Naito K."/>
            <person name="Sushida H."/>
            <person name="Ike M."/>
            <person name="Tokuyasu K."/>
            <person name="Kitaoka M."/>
        </authorList>
    </citation>
    <scope>NUCLEOTIDE SEQUENCE [LARGE SCALE GENOMIC DNA]</scope>
    <source>
        <strain evidence="6 7">BS15</strain>
    </source>
</reference>
<dbReference type="Gene3D" id="4.10.280.110">
    <property type="entry name" value="Pre-mRNA processing factor 4 domain"/>
    <property type="match status" value="1"/>
</dbReference>
<feature type="repeat" description="WD" evidence="3">
    <location>
        <begin position="317"/>
        <end position="358"/>
    </location>
</feature>
<feature type="repeat" description="WD" evidence="3">
    <location>
        <begin position="225"/>
        <end position="274"/>
    </location>
</feature>
<dbReference type="InterPro" id="IPR036322">
    <property type="entry name" value="WD40_repeat_dom_sf"/>
</dbReference>
<dbReference type="PROSITE" id="PS00678">
    <property type="entry name" value="WD_REPEATS_1"/>
    <property type="match status" value="3"/>
</dbReference>
<name>A0AAV5GA25_9BASI</name>
<dbReference type="Pfam" id="PF00400">
    <property type="entry name" value="WD40"/>
    <property type="match status" value="7"/>
</dbReference>
<protein>
    <recommendedName>
        <fullName evidence="5">Pre-mRNA processing factor 4 (PRP4)-like domain-containing protein</fullName>
    </recommendedName>
</protein>
<dbReference type="SMART" id="SM00320">
    <property type="entry name" value="WD40"/>
    <property type="match status" value="7"/>
</dbReference>
<evidence type="ECO:0000256" key="4">
    <source>
        <dbReference type="SAM" id="MobiDB-lite"/>
    </source>
</evidence>
<dbReference type="SMART" id="SM00500">
    <property type="entry name" value="SFM"/>
    <property type="match status" value="1"/>
</dbReference>
<dbReference type="InterPro" id="IPR020472">
    <property type="entry name" value="WD40_PAC1"/>
</dbReference>
<dbReference type="InterPro" id="IPR014906">
    <property type="entry name" value="PRP4-like"/>
</dbReference>
<evidence type="ECO:0000313" key="6">
    <source>
        <dbReference type="EMBL" id="GJN89226.1"/>
    </source>
</evidence>
<dbReference type="Proteomes" id="UP001342314">
    <property type="component" value="Unassembled WGS sequence"/>
</dbReference>
<evidence type="ECO:0000256" key="2">
    <source>
        <dbReference type="ARBA" id="ARBA00022737"/>
    </source>
</evidence>
<organism evidence="6 7">
    <name type="scientific">Rhodotorula paludigena</name>
    <dbReference type="NCBI Taxonomy" id="86838"/>
    <lineage>
        <taxon>Eukaryota</taxon>
        <taxon>Fungi</taxon>
        <taxon>Dikarya</taxon>
        <taxon>Basidiomycota</taxon>
        <taxon>Pucciniomycotina</taxon>
        <taxon>Microbotryomycetes</taxon>
        <taxon>Sporidiobolales</taxon>
        <taxon>Sporidiobolaceae</taxon>
        <taxon>Rhodotorula</taxon>
    </lineage>
</organism>
<accession>A0AAV5GA25</accession>
<dbReference type="Gene3D" id="2.130.10.10">
    <property type="entry name" value="YVTN repeat-like/Quinoprotein amine dehydrogenase"/>
    <property type="match status" value="3"/>
</dbReference>
<dbReference type="GO" id="GO:0030621">
    <property type="term" value="F:U4 snRNA binding"/>
    <property type="evidence" value="ECO:0007669"/>
    <property type="project" value="TreeGrafter"/>
</dbReference>
<feature type="region of interest" description="Disordered" evidence="4">
    <location>
        <begin position="88"/>
        <end position="117"/>
    </location>
</feature>
<dbReference type="PROSITE" id="PS50294">
    <property type="entry name" value="WD_REPEATS_REGION"/>
    <property type="match status" value="4"/>
</dbReference>
<dbReference type="InterPro" id="IPR015943">
    <property type="entry name" value="WD40/YVTN_repeat-like_dom_sf"/>
</dbReference>
<dbReference type="InterPro" id="IPR001680">
    <property type="entry name" value="WD40_rpt"/>
</dbReference>
<evidence type="ECO:0000256" key="3">
    <source>
        <dbReference type="PROSITE-ProRule" id="PRU00221"/>
    </source>
</evidence>
<dbReference type="CDD" id="cd00200">
    <property type="entry name" value="WD40"/>
    <property type="match status" value="1"/>
</dbReference>
<sequence>MASMDVDFDALEAREVDIAASAAHPETARLLSELDRKKLARKIALPTNDGEVRARLRELGEPITLFGEGPADRRDRLRDLIAKARLERGEAMDLEEEEDESSDEDSEDEKDEEFYTEGSAALKKARRDIAEYSLPRARKRLARQRLDATVPLARLMDVRKAVFANLSTFTNLGSQIGDTRAISSLRFSPDSSMLLTGSWTGQAKLWNVPSCKEVRVLKGECHLLLMRHKERIGGVAWHPEATLSQSASAVNFATSGADNEVKLWNLENDTCLRTLKGHDNRVCRIAFHPSGRYLGSASYDGTWRLWDVEGGEELLLQEGHSKEVYAIAFQQDGALVASGGLDAIARVWDLRSGRTALVLSGHSRDILSIDFSPNGYQVATGSNDDTIRIWDLRMHQAIATIPGHKSAISDLKFFQAPPRAGGSDSYPLTDVPRAFNELPVFMPSGSSAGEPNPDANGDKAAESEANGAGGPGGLRRDDEPDFPVSGSFLVSCGFDGFVKVWSADDWQQVRALSNDQAGKVMSVDVSSDARFIAAGQYDKTFRLYCDPLVDLA</sequence>
<keyword evidence="7" id="KW-1185">Reference proteome</keyword>
<dbReference type="InterPro" id="IPR019775">
    <property type="entry name" value="WD40_repeat_CS"/>
</dbReference>
<dbReference type="InterPro" id="IPR036285">
    <property type="entry name" value="PRP4-like_sf"/>
</dbReference>
<dbReference type="GO" id="GO:0000398">
    <property type="term" value="P:mRNA splicing, via spliceosome"/>
    <property type="evidence" value="ECO:0007669"/>
    <property type="project" value="TreeGrafter"/>
</dbReference>
<keyword evidence="2" id="KW-0677">Repeat</keyword>
<evidence type="ECO:0000256" key="1">
    <source>
        <dbReference type="ARBA" id="ARBA00022574"/>
    </source>
</evidence>
<proteinExistence type="predicted"/>
<dbReference type="EMBL" id="BQKY01000004">
    <property type="protein sequence ID" value="GJN89226.1"/>
    <property type="molecule type" value="Genomic_DNA"/>
</dbReference>
<comment type="caution">
    <text evidence="6">The sequence shown here is derived from an EMBL/GenBank/DDBJ whole genome shotgun (WGS) entry which is preliminary data.</text>
</comment>
<dbReference type="AlphaFoldDB" id="A0AAV5GA25"/>
<evidence type="ECO:0000259" key="5">
    <source>
        <dbReference type="SMART" id="SM00500"/>
    </source>
</evidence>
<dbReference type="PANTHER" id="PTHR19846:SF0">
    <property type="entry name" value="PRE-MRNA PROCESSING FACTOR 4"/>
    <property type="match status" value="1"/>
</dbReference>
<evidence type="ECO:0000313" key="7">
    <source>
        <dbReference type="Proteomes" id="UP001342314"/>
    </source>
</evidence>
<feature type="repeat" description="WD" evidence="3">
    <location>
        <begin position="175"/>
        <end position="216"/>
    </location>
</feature>
<dbReference type="PRINTS" id="PR00320">
    <property type="entry name" value="GPROTEINBRPT"/>
</dbReference>
<dbReference type="Pfam" id="PF08799">
    <property type="entry name" value="PRP4"/>
    <property type="match status" value="1"/>
</dbReference>
<dbReference type="GO" id="GO:0017070">
    <property type="term" value="F:U6 snRNA binding"/>
    <property type="evidence" value="ECO:0007669"/>
    <property type="project" value="TreeGrafter"/>
</dbReference>
<dbReference type="SUPFAM" id="SSF50978">
    <property type="entry name" value="WD40 repeat-like"/>
    <property type="match status" value="1"/>
</dbReference>
<gene>
    <name evidence="6" type="ORF">Rhopal_002205-T1</name>
</gene>
<feature type="repeat" description="WD" evidence="3">
    <location>
        <begin position="275"/>
        <end position="316"/>
    </location>
</feature>
<feature type="domain" description="Pre-mRNA processing factor 4 (PRP4)-like" evidence="5">
    <location>
        <begin position="47"/>
        <end position="96"/>
    </location>
</feature>
<dbReference type="PANTHER" id="PTHR19846">
    <property type="entry name" value="WD40 REPEAT PROTEIN"/>
    <property type="match status" value="1"/>
</dbReference>
<feature type="region of interest" description="Disordered" evidence="4">
    <location>
        <begin position="440"/>
        <end position="478"/>
    </location>
</feature>
<dbReference type="PROSITE" id="PS50082">
    <property type="entry name" value="WD_REPEATS_2"/>
    <property type="match status" value="5"/>
</dbReference>